<dbReference type="PANTHER" id="PTHR31744:SF210">
    <property type="entry name" value="NAC DOMAIN-CONTAINING PROTEIN 86-LIKE"/>
    <property type="match status" value="1"/>
</dbReference>
<evidence type="ECO:0000256" key="6">
    <source>
        <dbReference type="SAM" id="Phobius"/>
    </source>
</evidence>
<reference evidence="9 10" key="2">
    <citation type="submission" date="2016-02" db="EMBL/GenBank/DDBJ databases">
        <title>WGS assembly of Manihot esculenta.</title>
        <authorList>
            <person name="Bredeson J.V."/>
            <person name="Prochnik S.E."/>
            <person name="Lyons J.B."/>
            <person name="Schmutz J."/>
            <person name="Grimwood J."/>
            <person name="Vrebalov J."/>
            <person name="Bart R.S."/>
            <person name="Amuge T."/>
            <person name="Ferguson M.E."/>
            <person name="Green R."/>
            <person name="Putnam N."/>
            <person name="Stites J."/>
            <person name="Rounsley S."/>
            <person name="Rokhsar D.S."/>
        </authorList>
    </citation>
    <scope>NUCLEOTIDE SEQUENCE [LARGE SCALE GENOMIC DNA]</scope>
    <source>
        <strain evidence="10">cv. AM560-2</strain>
        <tissue evidence="9">Leaf</tissue>
    </source>
</reference>
<keyword evidence="10" id="KW-1185">Reference proteome</keyword>
<dbReference type="Gramene" id="Manes.02G081200.2.v8.1">
    <property type="protein sequence ID" value="Manes.02G081200.2.v8.1.CDS"/>
    <property type="gene ID" value="Manes.02G081200.v8.1"/>
</dbReference>
<dbReference type="GO" id="GO:0005634">
    <property type="term" value="C:nucleus"/>
    <property type="evidence" value="ECO:0007669"/>
    <property type="project" value="UniProtKB-SubCell"/>
</dbReference>
<organism evidence="8">
    <name type="scientific">Manihot esculenta</name>
    <name type="common">Cassava</name>
    <name type="synonym">Jatropha manihot</name>
    <dbReference type="NCBI Taxonomy" id="3983"/>
    <lineage>
        <taxon>Eukaryota</taxon>
        <taxon>Viridiplantae</taxon>
        <taxon>Streptophyta</taxon>
        <taxon>Embryophyta</taxon>
        <taxon>Tracheophyta</taxon>
        <taxon>Spermatophyta</taxon>
        <taxon>Magnoliopsida</taxon>
        <taxon>eudicotyledons</taxon>
        <taxon>Gunneridae</taxon>
        <taxon>Pentapetalae</taxon>
        <taxon>rosids</taxon>
        <taxon>fabids</taxon>
        <taxon>Malpighiales</taxon>
        <taxon>Euphorbiaceae</taxon>
        <taxon>Crotonoideae</taxon>
        <taxon>Manihoteae</taxon>
        <taxon>Manihot</taxon>
    </lineage>
</organism>
<comment type="subcellular location">
    <subcellularLocation>
        <location evidence="1">Nucleus</location>
    </subcellularLocation>
</comment>
<proteinExistence type="evidence at transcript level"/>
<dbReference type="SMR" id="A0A0M4FKW2"/>
<feature type="transmembrane region" description="Helical" evidence="6">
    <location>
        <begin position="634"/>
        <end position="654"/>
    </location>
</feature>
<dbReference type="SUPFAM" id="SSF101941">
    <property type="entry name" value="NAC domain"/>
    <property type="match status" value="1"/>
</dbReference>
<evidence type="ECO:0000313" key="9">
    <source>
        <dbReference type="EMBL" id="OAY57240.1"/>
    </source>
</evidence>
<dbReference type="Pfam" id="PF02365">
    <property type="entry name" value="NAM"/>
    <property type="match status" value="1"/>
</dbReference>
<dbReference type="OMA" id="KWTQFLS"/>
<dbReference type="OrthoDB" id="1860415at2759"/>
<dbReference type="InterPro" id="IPR036093">
    <property type="entry name" value="NAC_dom_sf"/>
</dbReference>
<evidence type="ECO:0000313" key="10">
    <source>
        <dbReference type="Proteomes" id="UP000091857"/>
    </source>
</evidence>
<keyword evidence="5" id="KW-0539">Nucleus</keyword>
<dbReference type="EMBL" id="KR605139">
    <property type="protein sequence ID" value="ALC78978.1"/>
    <property type="molecule type" value="mRNA"/>
</dbReference>
<accession>A0A0M4FKW2</accession>
<gene>
    <name evidence="9" type="ORF">MANES_02G081200</name>
</gene>
<keyword evidence="3" id="KW-0238">DNA-binding</keyword>
<feature type="transmembrane region" description="Helical" evidence="6">
    <location>
        <begin position="556"/>
        <end position="575"/>
    </location>
</feature>
<dbReference type="PROSITE" id="PS51005">
    <property type="entry name" value="NAC"/>
    <property type="match status" value="1"/>
</dbReference>
<dbReference type="EMBL" id="CM004388">
    <property type="protein sequence ID" value="OAY57240.1"/>
    <property type="molecule type" value="Genomic_DNA"/>
</dbReference>
<keyword evidence="4" id="KW-0804">Transcription</keyword>
<feature type="domain" description="NAC" evidence="7">
    <location>
        <begin position="6"/>
        <end position="156"/>
    </location>
</feature>
<name>A0A0M4FKW2_MANES</name>
<evidence type="ECO:0000256" key="1">
    <source>
        <dbReference type="ARBA" id="ARBA00004123"/>
    </source>
</evidence>
<sequence length="656" mass="74719">MAPVSLPPGFRFHPTDEELVAYYLKRKINGHKIELEIIPEVDLYKCEPWDLPGKSLLPSKDLEWYFFSPRDRKYPNGSRTNRATKAGYWKATGKDRKVNSHTRPVGMKKTLVYYRGRAPHGARTGWVMHEYRLDERECETASGLQDAYALCRVFKKTANIPKIGEHFASTSNQMASELSSSMELYSEGRCEDFESSNYPMPLDTCSPSIANNGSPLHLGETRDGKWGQCLSEEAFGFSSPSFSGYGNVPYYPPSKVDIALECARLQHRFSLPPLEVEDFPQVGLTDLRVMHSNPTYDQNTNSTDILQEILSVAHASQELINQSNLQDTWGGNYSADNNDFTFIAGKDAHGHLYSDICSTRCMDKSWEDPNLRSIEIGNLDEDFKTGRMIENLRWVGMSNEELEKSFMEEHKVVPIENISTFQTRKENEFQGEKGDCLGFNGTDDYSLEFINDDPNGNFIDEGNVDDLASSPSFEVVEEIKVNHGMFVSTRQAAETFFHRLVPSQTVKIHLNPEMTDSFSIQKVDMQGALDETTRSYNTFSRESKFLEISKLIIHPWKTMATTVICMILIILMRFFEVGENVGNENKVMRGFREIGNVRPKKKEERNRCWNEKTEKDLVVSIRGRNQFSVLLKKLGVFLTISLAVCTMWVNHVILAS</sequence>
<dbReference type="AlphaFoldDB" id="A0A0M4FKW2"/>
<evidence type="ECO:0000256" key="4">
    <source>
        <dbReference type="ARBA" id="ARBA00023163"/>
    </source>
</evidence>
<dbReference type="STRING" id="3983.A0A0M4FKW2"/>
<evidence type="ECO:0000259" key="7">
    <source>
        <dbReference type="PROSITE" id="PS51005"/>
    </source>
</evidence>
<evidence type="ECO:0000256" key="3">
    <source>
        <dbReference type="ARBA" id="ARBA00023125"/>
    </source>
</evidence>
<evidence type="ECO:0000256" key="2">
    <source>
        <dbReference type="ARBA" id="ARBA00023015"/>
    </source>
</evidence>
<dbReference type="InterPro" id="IPR003441">
    <property type="entry name" value="NAC-dom"/>
</dbReference>
<dbReference type="PANTHER" id="PTHR31744">
    <property type="entry name" value="PROTEIN CUP-SHAPED COTYLEDON 2-RELATED"/>
    <property type="match status" value="1"/>
</dbReference>
<protein>
    <submittedName>
        <fullName evidence="8">NAC transcription factors 1</fullName>
    </submittedName>
</protein>
<dbReference type="Proteomes" id="UP000091857">
    <property type="component" value="Chromosome 2"/>
</dbReference>
<keyword evidence="6" id="KW-1133">Transmembrane helix</keyword>
<evidence type="ECO:0000256" key="5">
    <source>
        <dbReference type="ARBA" id="ARBA00023242"/>
    </source>
</evidence>
<reference evidence="8" key="1">
    <citation type="journal article" date="2015" name="PLoS ONE">
        <title>Genome-Wide Identification and Expression Analysis of the NAC Transcription Factor Family in Cassava.</title>
        <authorList>
            <person name="Hu W."/>
            <person name="Wei Y."/>
            <person name="Xia Z."/>
            <person name="Yan Y."/>
            <person name="Hou X."/>
            <person name="Zou M."/>
            <person name="Lu C."/>
            <person name="Wang W."/>
            <person name="Peng M."/>
        </authorList>
    </citation>
    <scope>NUCLEOTIDE SEQUENCE</scope>
    <source>
        <strain evidence="8">MeNAC1</strain>
    </source>
</reference>
<keyword evidence="6" id="KW-0472">Membrane</keyword>
<keyword evidence="6" id="KW-0812">Transmembrane</keyword>
<dbReference type="Gene3D" id="2.170.150.80">
    <property type="entry name" value="NAC domain"/>
    <property type="match status" value="1"/>
</dbReference>
<dbReference type="FunFam" id="2.170.150.80:FF:000002">
    <property type="entry name" value="Nac domain-containing protein 86"/>
    <property type="match status" value="1"/>
</dbReference>
<dbReference type="GO" id="GO:0003677">
    <property type="term" value="F:DNA binding"/>
    <property type="evidence" value="ECO:0007669"/>
    <property type="project" value="UniProtKB-KW"/>
</dbReference>
<keyword evidence="2" id="KW-0805">Transcription regulation</keyword>
<evidence type="ECO:0000313" key="8">
    <source>
        <dbReference type="EMBL" id="ALC78978.1"/>
    </source>
</evidence>
<dbReference type="GO" id="GO:0006355">
    <property type="term" value="P:regulation of DNA-templated transcription"/>
    <property type="evidence" value="ECO:0007669"/>
    <property type="project" value="InterPro"/>
</dbReference>
<dbReference type="Gramene" id="Manes.02G081200.3.v8.1">
    <property type="protein sequence ID" value="Manes.02G081200.3.v8.1.CDS"/>
    <property type="gene ID" value="Manes.02G081200.v8.1"/>
</dbReference>